<keyword evidence="1" id="KW-1133">Transmembrane helix</keyword>
<sequence length="58" mass="6614">MNDISEQSHPKNIYQKMGIQKYTASVFILYECVLSVCVCVLCATVKKCDITFLISKHK</sequence>
<accession>A0A0E9R7K7</accession>
<dbReference type="AlphaFoldDB" id="A0A0E9R7K7"/>
<name>A0A0E9R7K7_ANGAN</name>
<proteinExistence type="predicted"/>
<organism evidence="2">
    <name type="scientific">Anguilla anguilla</name>
    <name type="common">European freshwater eel</name>
    <name type="synonym">Muraena anguilla</name>
    <dbReference type="NCBI Taxonomy" id="7936"/>
    <lineage>
        <taxon>Eukaryota</taxon>
        <taxon>Metazoa</taxon>
        <taxon>Chordata</taxon>
        <taxon>Craniata</taxon>
        <taxon>Vertebrata</taxon>
        <taxon>Euteleostomi</taxon>
        <taxon>Actinopterygii</taxon>
        <taxon>Neopterygii</taxon>
        <taxon>Teleostei</taxon>
        <taxon>Anguilliformes</taxon>
        <taxon>Anguillidae</taxon>
        <taxon>Anguilla</taxon>
    </lineage>
</organism>
<evidence type="ECO:0000313" key="2">
    <source>
        <dbReference type="EMBL" id="JAH25104.1"/>
    </source>
</evidence>
<protein>
    <submittedName>
        <fullName evidence="2">Uncharacterized protein</fullName>
    </submittedName>
</protein>
<dbReference type="EMBL" id="GBXM01083473">
    <property type="protein sequence ID" value="JAH25104.1"/>
    <property type="molecule type" value="Transcribed_RNA"/>
</dbReference>
<reference evidence="2" key="1">
    <citation type="submission" date="2014-11" db="EMBL/GenBank/DDBJ databases">
        <authorList>
            <person name="Amaro Gonzalez C."/>
        </authorList>
    </citation>
    <scope>NUCLEOTIDE SEQUENCE</scope>
</reference>
<reference evidence="2" key="2">
    <citation type="journal article" date="2015" name="Fish Shellfish Immunol.">
        <title>Early steps in the European eel (Anguilla anguilla)-Vibrio vulnificus interaction in the gills: Role of the RtxA13 toxin.</title>
        <authorList>
            <person name="Callol A."/>
            <person name="Pajuelo D."/>
            <person name="Ebbesson L."/>
            <person name="Teles M."/>
            <person name="MacKenzie S."/>
            <person name="Amaro C."/>
        </authorList>
    </citation>
    <scope>NUCLEOTIDE SEQUENCE</scope>
</reference>
<evidence type="ECO:0000256" key="1">
    <source>
        <dbReference type="SAM" id="Phobius"/>
    </source>
</evidence>
<keyword evidence="1" id="KW-0812">Transmembrane</keyword>
<keyword evidence="1" id="KW-0472">Membrane</keyword>
<feature type="transmembrane region" description="Helical" evidence="1">
    <location>
        <begin position="22"/>
        <end position="45"/>
    </location>
</feature>